<evidence type="ECO:0000259" key="2">
    <source>
        <dbReference type="Pfam" id="PF25872"/>
    </source>
</evidence>
<keyword evidence="1" id="KW-0175">Coiled coil</keyword>
<dbReference type="SUPFAM" id="SSF48452">
    <property type="entry name" value="TPR-like"/>
    <property type="match status" value="1"/>
</dbReference>
<evidence type="ECO:0000313" key="3">
    <source>
        <dbReference type="EMBL" id="CAA9550711.1"/>
    </source>
</evidence>
<protein>
    <recommendedName>
        <fullName evidence="2">Winged helix-turn-helix domain-containing protein</fullName>
    </recommendedName>
</protein>
<proteinExistence type="predicted"/>
<gene>
    <name evidence="3" type="ORF">AVDCRST_MAG88-750</name>
</gene>
<accession>A0A6J4UH88</accession>
<sequence length="429" mass="47002">LLARLDRALSTGWARDVPDRQRTMRATLDWSHDLLAEPEKALFRRLSVFFGGFSLEAAETVNDDEDVVDLLGRLVEQSLVTTEQNAVEDEARYGMLEPVRQYAKEKLEESGEAEETRRRHAASFLDLTERVAPELTRAEQAASLERLRREHDNLRAALGWLLDRGDIEGAARIGWGALWFWYIHGHISEGRGWMERALRHGGASTPGGRAKILVAIGGLAWREGDNDRAEAALEEGERLARESGDWEVLARALLARGYVATNRGERERAEAALAESGRLYRGLGDSWGAGLALMGGVHVALAEGDPARAERLLAEAEKPLRASGAPWGLGAALSMRALLMQFRGDDAPAVPLLRESVGLSMSLADIPSLGVELANLAGALASLGWGERAARLFGAAEALRESSGMAIRFAPWHELYERHLEALRAQLDA</sequence>
<name>A0A6J4UH88_9BACT</name>
<evidence type="ECO:0000256" key="1">
    <source>
        <dbReference type="SAM" id="Coils"/>
    </source>
</evidence>
<feature type="domain" description="Winged helix-turn-helix" evidence="2">
    <location>
        <begin position="35"/>
        <end position="107"/>
    </location>
</feature>
<reference evidence="3" key="1">
    <citation type="submission" date="2020-02" db="EMBL/GenBank/DDBJ databases">
        <authorList>
            <person name="Meier V. D."/>
        </authorList>
    </citation>
    <scope>NUCLEOTIDE SEQUENCE</scope>
    <source>
        <strain evidence="3">AVDCRST_MAG88</strain>
    </source>
</reference>
<feature type="coiled-coil region" evidence="1">
    <location>
        <begin position="137"/>
        <end position="164"/>
    </location>
</feature>
<dbReference type="PANTHER" id="PTHR47691">
    <property type="entry name" value="REGULATOR-RELATED"/>
    <property type="match status" value="1"/>
</dbReference>
<feature type="non-terminal residue" evidence="3">
    <location>
        <position position="429"/>
    </location>
</feature>
<organism evidence="3">
    <name type="scientific">uncultured Thermomicrobiales bacterium</name>
    <dbReference type="NCBI Taxonomy" id="1645740"/>
    <lineage>
        <taxon>Bacteria</taxon>
        <taxon>Pseudomonadati</taxon>
        <taxon>Thermomicrobiota</taxon>
        <taxon>Thermomicrobia</taxon>
        <taxon>Thermomicrobiales</taxon>
        <taxon>environmental samples</taxon>
    </lineage>
</organism>
<dbReference type="Gene3D" id="1.25.40.10">
    <property type="entry name" value="Tetratricopeptide repeat domain"/>
    <property type="match status" value="1"/>
</dbReference>
<dbReference type="Pfam" id="PF25872">
    <property type="entry name" value="HTH_77"/>
    <property type="match status" value="1"/>
</dbReference>
<dbReference type="EMBL" id="CADCWM010000267">
    <property type="protein sequence ID" value="CAA9550711.1"/>
    <property type="molecule type" value="Genomic_DNA"/>
</dbReference>
<dbReference type="InterPro" id="IPR011990">
    <property type="entry name" value="TPR-like_helical_dom_sf"/>
</dbReference>
<dbReference type="AlphaFoldDB" id="A0A6J4UH88"/>
<dbReference type="PANTHER" id="PTHR47691:SF3">
    <property type="entry name" value="HTH-TYPE TRANSCRIPTIONAL REGULATOR RV0890C-RELATED"/>
    <property type="match status" value="1"/>
</dbReference>
<dbReference type="InterPro" id="IPR058852">
    <property type="entry name" value="HTH_77"/>
</dbReference>
<feature type="non-terminal residue" evidence="3">
    <location>
        <position position="1"/>
    </location>
</feature>